<accession>A0AAN8JRF8</accession>
<protein>
    <submittedName>
        <fullName evidence="1">Uncharacterized protein</fullName>
    </submittedName>
</protein>
<organism evidence="1 2">
    <name type="scientific">Patella caerulea</name>
    <name type="common">Rayed Mediterranean limpet</name>
    <dbReference type="NCBI Taxonomy" id="87958"/>
    <lineage>
        <taxon>Eukaryota</taxon>
        <taxon>Metazoa</taxon>
        <taxon>Spiralia</taxon>
        <taxon>Lophotrochozoa</taxon>
        <taxon>Mollusca</taxon>
        <taxon>Gastropoda</taxon>
        <taxon>Patellogastropoda</taxon>
        <taxon>Patelloidea</taxon>
        <taxon>Patellidae</taxon>
        <taxon>Patella</taxon>
    </lineage>
</organism>
<dbReference type="EMBL" id="JAZGQO010000008">
    <property type="protein sequence ID" value="KAK6179749.1"/>
    <property type="molecule type" value="Genomic_DNA"/>
</dbReference>
<dbReference type="AlphaFoldDB" id="A0AAN8JRF8"/>
<evidence type="ECO:0000313" key="2">
    <source>
        <dbReference type="Proteomes" id="UP001347796"/>
    </source>
</evidence>
<evidence type="ECO:0000313" key="1">
    <source>
        <dbReference type="EMBL" id="KAK6179749.1"/>
    </source>
</evidence>
<comment type="caution">
    <text evidence="1">The sequence shown here is derived from an EMBL/GenBank/DDBJ whole genome shotgun (WGS) entry which is preliminary data.</text>
</comment>
<reference evidence="1 2" key="1">
    <citation type="submission" date="2024-01" db="EMBL/GenBank/DDBJ databases">
        <title>The genome of the rayed Mediterranean limpet Patella caerulea (Linnaeus, 1758).</title>
        <authorList>
            <person name="Anh-Thu Weber A."/>
            <person name="Halstead-Nussloch G."/>
        </authorList>
    </citation>
    <scope>NUCLEOTIDE SEQUENCE [LARGE SCALE GENOMIC DNA]</scope>
    <source>
        <strain evidence="1">AATW-2023a</strain>
        <tissue evidence="1">Whole specimen</tissue>
    </source>
</reference>
<proteinExistence type="predicted"/>
<dbReference type="Proteomes" id="UP001347796">
    <property type="component" value="Unassembled WGS sequence"/>
</dbReference>
<keyword evidence="2" id="KW-1185">Reference proteome</keyword>
<sequence length="135" mass="15036">MERLSMLREELEINVETDLAQEHSIRSRKELIKSLGANKSEGAIVRVTSAADIVAATTGNSARSIGVSSASGHTSTISDEDRDTIKEILREQRPFQYTSGRKFKKSKLNLPWSPFTSIDHAKILLAIERNAKRLN</sequence>
<gene>
    <name evidence="1" type="ORF">SNE40_012038</name>
</gene>
<name>A0AAN8JRF8_PATCE</name>